<feature type="transmembrane region" description="Helical" evidence="1">
    <location>
        <begin position="15"/>
        <end position="32"/>
    </location>
</feature>
<name>A0A087G4K9_ARAAL</name>
<accession>A0A087G4K9</accession>
<gene>
    <name evidence="2" type="ordered locus">AALP_Aa8g028000</name>
</gene>
<reference evidence="3" key="1">
    <citation type="journal article" date="2015" name="Nat. Plants">
        <title>Genome expansion of Arabis alpina linked with retrotransposition and reduced symmetric DNA methylation.</title>
        <authorList>
            <person name="Willing E.M."/>
            <person name="Rawat V."/>
            <person name="Mandakova T."/>
            <person name="Maumus F."/>
            <person name="James G.V."/>
            <person name="Nordstroem K.J."/>
            <person name="Becker C."/>
            <person name="Warthmann N."/>
            <person name="Chica C."/>
            <person name="Szarzynska B."/>
            <person name="Zytnicki M."/>
            <person name="Albani M.C."/>
            <person name="Kiefer C."/>
            <person name="Bergonzi S."/>
            <person name="Castaings L."/>
            <person name="Mateos J.L."/>
            <person name="Berns M.C."/>
            <person name="Bujdoso N."/>
            <person name="Piofczyk T."/>
            <person name="de Lorenzo L."/>
            <person name="Barrero-Sicilia C."/>
            <person name="Mateos I."/>
            <person name="Piednoel M."/>
            <person name="Hagmann J."/>
            <person name="Chen-Min-Tao R."/>
            <person name="Iglesias-Fernandez R."/>
            <person name="Schuster S.C."/>
            <person name="Alonso-Blanco C."/>
            <person name="Roudier F."/>
            <person name="Carbonero P."/>
            <person name="Paz-Ares J."/>
            <person name="Davis S.J."/>
            <person name="Pecinka A."/>
            <person name="Quesneville H."/>
            <person name="Colot V."/>
            <person name="Lysak M.A."/>
            <person name="Weigel D."/>
            <person name="Coupland G."/>
            <person name="Schneeberger K."/>
        </authorList>
    </citation>
    <scope>NUCLEOTIDE SEQUENCE [LARGE SCALE GENOMIC DNA]</scope>
    <source>
        <strain evidence="3">cv. Pajares</strain>
    </source>
</reference>
<keyword evidence="3" id="KW-1185">Reference proteome</keyword>
<dbReference type="AlphaFoldDB" id="A0A087G4K9"/>
<proteinExistence type="predicted"/>
<evidence type="ECO:0000313" key="3">
    <source>
        <dbReference type="Proteomes" id="UP000029120"/>
    </source>
</evidence>
<organism evidence="2 3">
    <name type="scientific">Arabis alpina</name>
    <name type="common">Alpine rock-cress</name>
    <dbReference type="NCBI Taxonomy" id="50452"/>
    <lineage>
        <taxon>Eukaryota</taxon>
        <taxon>Viridiplantae</taxon>
        <taxon>Streptophyta</taxon>
        <taxon>Embryophyta</taxon>
        <taxon>Tracheophyta</taxon>
        <taxon>Spermatophyta</taxon>
        <taxon>Magnoliopsida</taxon>
        <taxon>eudicotyledons</taxon>
        <taxon>Gunneridae</taxon>
        <taxon>Pentapetalae</taxon>
        <taxon>rosids</taxon>
        <taxon>malvids</taxon>
        <taxon>Brassicales</taxon>
        <taxon>Brassicaceae</taxon>
        <taxon>Arabideae</taxon>
        <taxon>Arabis</taxon>
    </lineage>
</organism>
<dbReference type="Gramene" id="KFK24811">
    <property type="protein sequence ID" value="KFK24811"/>
    <property type="gene ID" value="AALP_AA8G028000"/>
</dbReference>
<sequence>MNPSIMKGKMFTREWLWMHSMVPFYLMNIILLRNMIRVEMIIFMKNVIIVEMIMFMKNLPMK</sequence>
<keyword evidence="1" id="KW-0472">Membrane</keyword>
<keyword evidence="1" id="KW-0812">Transmembrane</keyword>
<dbReference type="EMBL" id="CM002876">
    <property type="protein sequence ID" value="KFK24811.1"/>
    <property type="molecule type" value="Genomic_DNA"/>
</dbReference>
<evidence type="ECO:0000256" key="1">
    <source>
        <dbReference type="SAM" id="Phobius"/>
    </source>
</evidence>
<evidence type="ECO:0000313" key="2">
    <source>
        <dbReference type="EMBL" id="KFK24811.1"/>
    </source>
</evidence>
<dbReference type="Proteomes" id="UP000029120">
    <property type="component" value="Chromosome 8"/>
</dbReference>
<keyword evidence="1" id="KW-1133">Transmembrane helix</keyword>
<protein>
    <submittedName>
        <fullName evidence="2">Uncharacterized protein</fullName>
    </submittedName>
</protein>